<evidence type="ECO:0000313" key="3">
    <source>
        <dbReference type="Proteomes" id="UP000537718"/>
    </source>
</evidence>
<dbReference type="RefSeq" id="WP_183869955.1">
    <property type="nucleotide sequence ID" value="NZ_JACHCF010000015.1"/>
</dbReference>
<organism evidence="2 3">
    <name type="scientific">Pedobacter cryoconitis</name>
    <dbReference type="NCBI Taxonomy" id="188932"/>
    <lineage>
        <taxon>Bacteria</taxon>
        <taxon>Pseudomonadati</taxon>
        <taxon>Bacteroidota</taxon>
        <taxon>Sphingobacteriia</taxon>
        <taxon>Sphingobacteriales</taxon>
        <taxon>Sphingobacteriaceae</taxon>
        <taxon>Pedobacter</taxon>
    </lineage>
</organism>
<reference evidence="2 3" key="1">
    <citation type="submission" date="2020-08" db="EMBL/GenBank/DDBJ databases">
        <title>Genomic Encyclopedia of Type Strains, Phase IV (KMG-V): Genome sequencing to study the core and pangenomes of soil and plant-associated prokaryotes.</title>
        <authorList>
            <person name="Whitman W."/>
        </authorList>
    </citation>
    <scope>NUCLEOTIDE SEQUENCE [LARGE SCALE GENOMIC DNA]</scope>
    <source>
        <strain evidence="2 3">MP7CTX6</strain>
    </source>
</reference>
<evidence type="ECO:0000256" key="1">
    <source>
        <dbReference type="SAM" id="SignalP"/>
    </source>
</evidence>
<accession>A0A7W9DM46</accession>
<sequence>MKSLLMAVPMMVLPSFLYAQRFGDTEEQIKAEMSKQTSYKFLDKRDVKGNLIQLTYISEDTSKSFFIDQSKKCIMITILYPLKDLPDVIKINNQMDNTVKTGDLEWFNHKSNIKIFMKIFKEDQVFQETLIEN</sequence>
<dbReference type="EMBL" id="JACHCF010000015">
    <property type="protein sequence ID" value="MBB5623888.1"/>
    <property type="molecule type" value="Genomic_DNA"/>
</dbReference>
<protein>
    <submittedName>
        <fullName evidence="2">Uncharacterized protein</fullName>
    </submittedName>
</protein>
<comment type="caution">
    <text evidence="2">The sequence shown here is derived from an EMBL/GenBank/DDBJ whole genome shotgun (WGS) entry which is preliminary data.</text>
</comment>
<feature type="signal peptide" evidence="1">
    <location>
        <begin position="1"/>
        <end position="19"/>
    </location>
</feature>
<name>A0A7W9DM46_9SPHI</name>
<gene>
    <name evidence="2" type="ORF">HDE69_004976</name>
</gene>
<evidence type="ECO:0000313" key="2">
    <source>
        <dbReference type="EMBL" id="MBB5623888.1"/>
    </source>
</evidence>
<dbReference type="AlphaFoldDB" id="A0A7W9DM46"/>
<feature type="chain" id="PRO_5031217736" evidence="1">
    <location>
        <begin position="20"/>
        <end position="133"/>
    </location>
</feature>
<proteinExistence type="predicted"/>
<dbReference type="Proteomes" id="UP000537718">
    <property type="component" value="Unassembled WGS sequence"/>
</dbReference>
<keyword evidence="1" id="KW-0732">Signal</keyword>